<proteinExistence type="predicted"/>
<evidence type="ECO:0000256" key="1">
    <source>
        <dbReference type="SAM" id="Phobius"/>
    </source>
</evidence>
<dbReference type="RefSeq" id="WP_390197505.1">
    <property type="nucleotide sequence ID" value="NZ_JBHMEP010000015.1"/>
</dbReference>
<feature type="transmembrane region" description="Helical" evidence="1">
    <location>
        <begin position="12"/>
        <end position="31"/>
    </location>
</feature>
<evidence type="ECO:0000313" key="2">
    <source>
        <dbReference type="EMBL" id="MFB9137598.1"/>
    </source>
</evidence>
<keyword evidence="1" id="KW-0812">Transmembrane</keyword>
<organism evidence="2 3">
    <name type="scientific">Vibrio olivae</name>
    <dbReference type="NCBI Taxonomy" id="1243002"/>
    <lineage>
        <taxon>Bacteria</taxon>
        <taxon>Pseudomonadati</taxon>
        <taxon>Pseudomonadota</taxon>
        <taxon>Gammaproteobacteria</taxon>
        <taxon>Vibrionales</taxon>
        <taxon>Vibrionaceae</taxon>
        <taxon>Vibrio</taxon>
    </lineage>
</organism>
<comment type="caution">
    <text evidence="2">The sequence shown here is derived from an EMBL/GenBank/DDBJ whole genome shotgun (WGS) entry which is preliminary data.</text>
</comment>
<evidence type="ECO:0000313" key="3">
    <source>
        <dbReference type="Proteomes" id="UP001589645"/>
    </source>
</evidence>
<protein>
    <submittedName>
        <fullName evidence="2">Uncharacterized protein</fullName>
    </submittedName>
</protein>
<keyword evidence="3" id="KW-1185">Reference proteome</keyword>
<gene>
    <name evidence="2" type="ORF">ACFFUV_21845</name>
</gene>
<dbReference type="EMBL" id="JBHMEP010000015">
    <property type="protein sequence ID" value="MFB9137598.1"/>
    <property type="molecule type" value="Genomic_DNA"/>
</dbReference>
<keyword evidence="1" id="KW-1133">Transmembrane helix</keyword>
<name>A0ABV5HTN2_9VIBR</name>
<accession>A0ABV5HTN2</accession>
<keyword evidence="1" id="KW-0472">Membrane</keyword>
<feature type="transmembrane region" description="Helical" evidence="1">
    <location>
        <begin position="37"/>
        <end position="57"/>
    </location>
</feature>
<reference evidence="2 3" key="1">
    <citation type="submission" date="2024-09" db="EMBL/GenBank/DDBJ databases">
        <authorList>
            <person name="Sun Q."/>
            <person name="Mori K."/>
        </authorList>
    </citation>
    <scope>NUCLEOTIDE SEQUENCE [LARGE SCALE GENOMIC DNA]</scope>
    <source>
        <strain evidence="2 3">CECT 8064</strain>
    </source>
</reference>
<sequence>MNSDIKLNMYKYTLMEFTYIGCLWLVLLLLSHGDNQWLKLFVLVMCVGTAIRMFMLWRKLRNSALYTSNEGVFFKGLACDVLLKNNFLPFGIGAAVKVSYFEGSMQKRNIYIPKSALSHEHWQRMLSLRA</sequence>
<dbReference type="Proteomes" id="UP001589645">
    <property type="component" value="Unassembled WGS sequence"/>
</dbReference>